<accession>A0A0C9T7F5</accession>
<dbReference type="OrthoDB" id="10586325at2759"/>
<evidence type="ECO:0000313" key="2">
    <source>
        <dbReference type="Proteomes" id="UP000053263"/>
    </source>
</evidence>
<reference evidence="1 2" key="1">
    <citation type="submission" date="2014-06" db="EMBL/GenBank/DDBJ databases">
        <title>Evolutionary Origins and Diversification of the Mycorrhizal Mutualists.</title>
        <authorList>
            <consortium name="DOE Joint Genome Institute"/>
            <consortium name="Mycorrhizal Genomics Consortium"/>
            <person name="Kohler A."/>
            <person name="Kuo A."/>
            <person name="Nagy L.G."/>
            <person name="Floudas D."/>
            <person name="Copeland A."/>
            <person name="Barry K.W."/>
            <person name="Cichocki N."/>
            <person name="Veneault-Fourrey C."/>
            <person name="LaButti K."/>
            <person name="Lindquist E.A."/>
            <person name="Lipzen A."/>
            <person name="Lundell T."/>
            <person name="Morin E."/>
            <person name="Murat C."/>
            <person name="Riley R."/>
            <person name="Ohm R."/>
            <person name="Sun H."/>
            <person name="Tunlid A."/>
            <person name="Henrissat B."/>
            <person name="Grigoriev I.V."/>
            <person name="Hibbett D.S."/>
            <person name="Martin F."/>
        </authorList>
    </citation>
    <scope>NUCLEOTIDE SEQUENCE [LARGE SCALE GENOMIC DNA]</scope>
    <source>
        <strain evidence="1 2">FD-325 SS-3</strain>
    </source>
</reference>
<proteinExistence type="predicted"/>
<keyword evidence="2" id="KW-1185">Reference proteome</keyword>
<protein>
    <submittedName>
        <fullName evidence="1">Uncharacterized protein</fullName>
    </submittedName>
</protein>
<sequence length="170" mass="19222">MPIDAVKTWMDFFRNHKADRMIKASIRELTIATHKTHVYEPFAKLANRVIALSMIRASGDRPATDLFFIRNDPVSVHGTTDILRPDGVAVSEARLMELRRDPNRTKMRTQCRLTKSRALRPRNCKVRKISLGSTSTYGLSGSSQALVAALRIFWPAPKRASFQIFALITP</sequence>
<dbReference type="Proteomes" id="UP000053263">
    <property type="component" value="Unassembled WGS sequence"/>
</dbReference>
<gene>
    <name evidence="1" type="ORF">PLICRDRAFT_336724</name>
</gene>
<dbReference type="HOGENOM" id="CLU_1571299_0_0_1"/>
<dbReference type="EMBL" id="KN832568">
    <property type="protein sequence ID" value="KII85234.1"/>
    <property type="molecule type" value="Genomic_DNA"/>
</dbReference>
<name>A0A0C9T7F5_PLICR</name>
<dbReference type="AlphaFoldDB" id="A0A0C9T7F5"/>
<organism evidence="1 2">
    <name type="scientific">Plicaturopsis crispa FD-325 SS-3</name>
    <dbReference type="NCBI Taxonomy" id="944288"/>
    <lineage>
        <taxon>Eukaryota</taxon>
        <taxon>Fungi</taxon>
        <taxon>Dikarya</taxon>
        <taxon>Basidiomycota</taxon>
        <taxon>Agaricomycotina</taxon>
        <taxon>Agaricomycetes</taxon>
        <taxon>Agaricomycetidae</taxon>
        <taxon>Amylocorticiales</taxon>
        <taxon>Amylocorticiaceae</taxon>
        <taxon>Plicatura</taxon>
        <taxon>Plicaturopsis crispa</taxon>
    </lineage>
</organism>
<evidence type="ECO:0000313" key="1">
    <source>
        <dbReference type="EMBL" id="KII85234.1"/>
    </source>
</evidence>